<gene>
    <name evidence="2" type="ORF">JCM21714_68</name>
</gene>
<keyword evidence="1" id="KW-0472">Membrane</keyword>
<protein>
    <submittedName>
        <fullName evidence="2">Uncharacterized protein</fullName>
    </submittedName>
</protein>
<sequence>MKYFFYLLLLSFIFSLGMYIGIDRSSTEMIKEISEDLPAEETVINRDKIIEEIEENQQQVVAAADIEPSILHSVANGGEKVVKKICDQVIEVTYSLVDGIF</sequence>
<feature type="transmembrane region" description="Helical" evidence="1">
    <location>
        <begin position="6"/>
        <end position="22"/>
    </location>
</feature>
<comment type="caution">
    <text evidence="2">The sequence shown here is derived from an EMBL/GenBank/DDBJ whole genome shotgun (WGS) entry which is preliminary data.</text>
</comment>
<accession>W4VCI0</accession>
<keyword evidence="1" id="KW-1133">Transmembrane helix</keyword>
<dbReference type="Proteomes" id="UP000019102">
    <property type="component" value="Unassembled WGS sequence"/>
</dbReference>
<keyword evidence="3" id="KW-1185">Reference proteome</keyword>
<evidence type="ECO:0000256" key="1">
    <source>
        <dbReference type="SAM" id="Phobius"/>
    </source>
</evidence>
<dbReference type="STRING" id="1298598.JCM21714_68"/>
<dbReference type="eggNOG" id="ENOG503091B">
    <property type="taxonomic scope" value="Bacteria"/>
</dbReference>
<reference evidence="2 3" key="1">
    <citation type="journal article" date="2014" name="Genome Announc.">
        <title>Draft Genome Sequence of the Boron-Tolerant and Moderately Halotolerant Bacterium Gracilibacillus boraciitolerans JCM 21714T.</title>
        <authorList>
            <person name="Ahmed I."/>
            <person name="Oshima K."/>
            <person name="Suda W."/>
            <person name="Kitamura K."/>
            <person name="Iida T."/>
            <person name="Ohmori Y."/>
            <person name="Fujiwara T."/>
            <person name="Hattori M."/>
            <person name="Ohkuma M."/>
        </authorList>
    </citation>
    <scope>NUCLEOTIDE SEQUENCE [LARGE SCALE GENOMIC DNA]</scope>
    <source>
        <strain evidence="2 3">JCM 21714</strain>
    </source>
</reference>
<dbReference type="AlphaFoldDB" id="W4VCI0"/>
<keyword evidence="1" id="KW-0812">Transmembrane</keyword>
<evidence type="ECO:0000313" key="2">
    <source>
        <dbReference type="EMBL" id="GAE91130.1"/>
    </source>
</evidence>
<evidence type="ECO:0000313" key="3">
    <source>
        <dbReference type="Proteomes" id="UP000019102"/>
    </source>
</evidence>
<organism evidence="2 3">
    <name type="scientific">Gracilibacillus boraciitolerans JCM 21714</name>
    <dbReference type="NCBI Taxonomy" id="1298598"/>
    <lineage>
        <taxon>Bacteria</taxon>
        <taxon>Bacillati</taxon>
        <taxon>Bacillota</taxon>
        <taxon>Bacilli</taxon>
        <taxon>Bacillales</taxon>
        <taxon>Bacillaceae</taxon>
        <taxon>Gracilibacillus</taxon>
    </lineage>
</organism>
<dbReference type="EMBL" id="BAVS01000001">
    <property type="protein sequence ID" value="GAE91130.1"/>
    <property type="molecule type" value="Genomic_DNA"/>
</dbReference>
<name>W4VCI0_9BACI</name>
<proteinExistence type="predicted"/>
<dbReference type="OrthoDB" id="2970880at2"/>
<dbReference type="RefSeq" id="WP_035720792.1">
    <property type="nucleotide sequence ID" value="NZ_BAVS01000001.1"/>
</dbReference>